<keyword evidence="7 9" id="KW-0464">Manganese</keyword>
<feature type="binding site" evidence="9 12">
    <location>
        <position position="189"/>
    </location>
    <ligand>
        <name>substrate</name>
    </ligand>
</feature>
<accession>A0A286FZN0</accession>
<feature type="binding site" evidence="9 12">
    <location>
        <begin position="152"/>
        <end position="153"/>
    </location>
    <ligand>
        <name>substrate</name>
    </ligand>
</feature>
<name>A0A286FZN0_9BACT</name>
<dbReference type="GO" id="GO:0006007">
    <property type="term" value="P:glucose catabolic process"/>
    <property type="evidence" value="ECO:0007669"/>
    <property type="project" value="InterPro"/>
</dbReference>
<feature type="domain" description="Metalloenzyme" evidence="14">
    <location>
        <begin position="3"/>
        <end position="512"/>
    </location>
</feature>
<feature type="binding site" evidence="9 13">
    <location>
        <position position="11"/>
    </location>
    <ligand>
        <name>Mn(2+)</name>
        <dbReference type="ChEBI" id="CHEBI:29035"/>
        <label>2</label>
    </ligand>
</feature>
<evidence type="ECO:0000256" key="9">
    <source>
        <dbReference type="HAMAP-Rule" id="MF_01038"/>
    </source>
</evidence>
<dbReference type="Gene3D" id="3.40.1450.10">
    <property type="entry name" value="BPG-independent phosphoglycerate mutase, domain B"/>
    <property type="match status" value="1"/>
</dbReference>
<dbReference type="InterPro" id="IPR005995">
    <property type="entry name" value="Pgm_bpd_ind"/>
</dbReference>
<dbReference type="GO" id="GO:0030145">
    <property type="term" value="F:manganese ion binding"/>
    <property type="evidence" value="ECO:0007669"/>
    <property type="project" value="UniProtKB-UniRule"/>
</dbReference>
<feature type="binding site" evidence="9 13">
    <location>
        <position position="420"/>
    </location>
    <ligand>
        <name>Mn(2+)</name>
        <dbReference type="ChEBI" id="CHEBI:29035"/>
        <label>1</label>
    </ligand>
</feature>
<feature type="binding site" evidence="9 13">
    <location>
        <position position="458"/>
    </location>
    <ligand>
        <name>Mn(2+)</name>
        <dbReference type="ChEBI" id="CHEBI:29035"/>
        <label>2</label>
    </ligand>
</feature>
<evidence type="ECO:0000256" key="2">
    <source>
        <dbReference type="ARBA" id="ARBA00002315"/>
    </source>
</evidence>
<dbReference type="NCBIfam" id="TIGR01307">
    <property type="entry name" value="pgm_bpd_ind"/>
    <property type="match status" value="1"/>
</dbReference>
<feature type="binding site" evidence="9 12">
    <location>
        <position position="183"/>
    </location>
    <ligand>
        <name>substrate</name>
    </ligand>
</feature>
<comment type="cofactor">
    <cofactor evidence="9">
        <name>Mn(2+)</name>
        <dbReference type="ChEBI" id="CHEBI:29035"/>
    </cofactor>
    <text evidence="9">Binds 2 manganese ions per subunit.</text>
</comment>
<evidence type="ECO:0000256" key="3">
    <source>
        <dbReference type="ARBA" id="ARBA00004798"/>
    </source>
</evidence>
<dbReference type="GO" id="GO:0006096">
    <property type="term" value="P:glycolytic process"/>
    <property type="evidence" value="ECO:0007669"/>
    <property type="project" value="UniProtKB-UniRule"/>
</dbReference>
<dbReference type="EMBL" id="OCNH01000002">
    <property type="protein sequence ID" value="SOD88486.1"/>
    <property type="molecule type" value="Genomic_DNA"/>
</dbReference>
<dbReference type="PIRSF" id="PIRSF001492">
    <property type="entry name" value="IPGAM"/>
    <property type="match status" value="1"/>
</dbReference>
<comment type="similarity">
    <text evidence="4 9">Belongs to the BPG-independent phosphoglycerate mutase family.</text>
</comment>
<comment type="subunit">
    <text evidence="9">Monomer.</text>
</comment>
<feature type="binding site" evidence="9 12">
    <location>
        <position position="334"/>
    </location>
    <ligand>
        <name>substrate</name>
    </ligand>
</feature>
<dbReference type="SUPFAM" id="SSF53649">
    <property type="entry name" value="Alkaline phosphatase-like"/>
    <property type="match status" value="1"/>
</dbReference>
<evidence type="ECO:0000256" key="5">
    <source>
        <dbReference type="ARBA" id="ARBA00022723"/>
    </source>
</evidence>
<dbReference type="HAMAP" id="MF_01038">
    <property type="entry name" value="GpmI"/>
    <property type="match status" value="1"/>
</dbReference>
<comment type="pathway">
    <text evidence="3 9">Carbohydrate degradation; glycolysis; pyruvate from D-glyceraldehyde 3-phosphate: step 3/5.</text>
</comment>
<dbReference type="Gene3D" id="3.40.720.10">
    <property type="entry name" value="Alkaline Phosphatase, subunit A"/>
    <property type="match status" value="1"/>
</dbReference>
<sequence length="525" mass="56949">MDKKVILIILDGWGIPLKPEVSAIEAANTPFMKSLYPIYPHSTLEASGLAVGLPPGQMGNSEVGHMNLGAGRVVYQDLVKVNKAVEEHTLDTEPVLVNALNYAKTNGKKVHFIGLVSDGGVHAHIEHVKGLLSIAQSHGLTDVFVHAFTDGRDTDPKGGIGYLTDLQAHMAVSTGQIATVIGRYYAMDRDNRWERVKIAYDGMVKGEGTKVAANDIAASLQASYDAGVTDEFIKPLIVSNADGSPVALIQDGDVVLCFNFRTDRGREITQALTQKDFPEQDMKKLSLEYITMTNYDSEFENVSVIFDKDNLQNTIGEVIAGAGRKQIRIAETEKYPHVTFFFSGGREEPFAGEKRLLCPSPKEMVVRDANGVETTIPVKTYDQKPEMAAYDIRDAIIPELESEEPDFICLNFANTDMVGHTGVFEAVKIAAETADACAQAVTEAALAHGYTTIIIADHGNAEFMTNDDGTPNTAHTTNLVPCILIDKDYHPSLKNGKLADIAPTILELMGIPQPAEMGGVSLISK</sequence>
<dbReference type="GO" id="GO:0005829">
    <property type="term" value="C:cytosol"/>
    <property type="evidence" value="ECO:0007669"/>
    <property type="project" value="TreeGrafter"/>
</dbReference>
<evidence type="ECO:0000256" key="7">
    <source>
        <dbReference type="ARBA" id="ARBA00023211"/>
    </source>
</evidence>
<evidence type="ECO:0000256" key="1">
    <source>
        <dbReference type="ARBA" id="ARBA00000370"/>
    </source>
</evidence>
<reference evidence="17" key="1">
    <citation type="submission" date="2017-09" db="EMBL/GenBank/DDBJ databases">
        <authorList>
            <person name="Varghese N."/>
            <person name="Submissions S."/>
        </authorList>
    </citation>
    <scope>NUCLEOTIDE SEQUENCE [LARGE SCALE GENOMIC DNA]</scope>
    <source>
        <strain evidence="17">DSM 29961</strain>
    </source>
</reference>
<feature type="binding site" evidence="9 13">
    <location>
        <position position="457"/>
    </location>
    <ligand>
        <name>Mn(2+)</name>
        <dbReference type="ChEBI" id="CHEBI:29035"/>
        <label>2</label>
    </ligand>
</feature>
<dbReference type="RefSeq" id="WP_097126321.1">
    <property type="nucleotide sequence ID" value="NZ_OCNH01000002.1"/>
</dbReference>
<evidence type="ECO:0000256" key="13">
    <source>
        <dbReference type="PIRSR" id="PIRSR001492-3"/>
    </source>
</evidence>
<dbReference type="Pfam" id="PF06415">
    <property type="entry name" value="iPGM_N"/>
    <property type="match status" value="1"/>
</dbReference>
<proteinExistence type="inferred from homology"/>
<dbReference type="InterPro" id="IPR036646">
    <property type="entry name" value="PGAM_B_sf"/>
</dbReference>
<comment type="catalytic activity">
    <reaction evidence="1 9">
        <text>(2R)-2-phosphoglycerate = (2R)-3-phosphoglycerate</text>
        <dbReference type="Rhea" id="RHEA:15901"/>
        <dbReference type="ChEBI" id="CHEBI:58272"/>
        <dbReference type="ChEBI" id="CHEBI:58289"/>
        <dbReference type="EC" id="5.4.2.12"/>
    </reaction>
</comment>
<evidence type="ECO:0000259" key="14">
    <source>
        <dbReference type="Pfam" id="PF01676"/>
    </source>
</evidence>
<dbReference type="CDD" id="cd16010">
    <property type="entry name" value="iPGM"/>
    <property type="match status" value="1"/>
</dbReference>
<dbReference type="Proteomes" id="UP000219452">
    <property type="component" value="Unassembled WGS sequence"/>
</dbReference>
<evidence type="ECO:0000256" key="10">
    <source>
        <dbReference type="NCBIfam" id="TIGR01307"/>
    </source>
</evidence>
<dbReference type="PANTHER" id="PTHR31637">
    <property type="entry name" value="2,3-BISPHOSPHOGLYCERATE-INDEPENDENT PHOSPHOGLYCERATE MUTASE"/>
    <property type="match status" value="1"/>
</dbReference>
<feature type="binding site" evidence="9 12">
    <location>
        <position position="122"/>
    </location>
    <ligand>
        <name>substrate</name>
    </ligand>
</feature>
<organism evidence="16 17">
    <name type="scientific">Spirosoma fluviale</name>
    <dbReference type="NCBI Taxonomy" id="1597977"/>
    <lineage>
        <taxon>Bacteria</taxon>
        <taxon>Pseudomonadati</taxon>
        <taxon>Bacteroidota</taxon>
        <taxon>Cytophagia</taxon>
        <taxon>Cytophagales</taxon>
        <taxon>Cytophagaceae</taxon>
        <taxon>Spirosoma</taxon>
    </lineage>
</organism>
<dbReference type="GO" id="GO:0004619">
    <property type="term" value="F:phosphoglycerate mutase activity"/>
    <property type="evidence" value="ECO:0007669"/>
    <property type="project" value="UniProtKB-UniRule"/>
</dbReference>
<protein>
    <recommendedName>
        <fullName evidence="9 10">2,3-bisphosphoglycerate-independent phosphoglycerate mutase</fullName>
        <shortName evidence="9">BPG-independent PGAM</shortName>
        <shortName evidence="9">Phosphoglyceromutase</shortName>
        <shortName evidence="9">iPGM</shortName>
        <ecNumber evidence="9 10">5.4.2.12</ecNumber>
    </recommendedName>
</protein>
<evidence type="ECO:0000256" key="8">
    <source>
        <dbReference type="ARBA" id="ARBA00023235"/>
    </source>
</evidence>
<comment type="function">
    <text evidence="2 9">Catalyzes the interconversion of 2-phosphoglycerate and 3-phosphoglycerate.</text>
</comment>
<evidence type="ECO:0000313" key="17">
    <source>
        <dbReference type="Proteomes" id="UP000219452"/>
    </source>
</evidence>
<evidence type="ECO:0000256" key="11">
    <source>
        <dbReference type="PIRSR" id="PIRSR001492-1"/>
    </source>
</evidence>
<evidence type="ECO:0000313" key="16">
    <source>
        <dbReference type="EMBL" id="SOD88486.1"/>
    </source>
</evidence>
<feature type="binding site" evidence="9 13">
    <location>
        <position position="61"/>
    </location>
    <ligand>
        <name>Mn(2+)</name>
        <dbReference type="ChEBI" id="CHEBI:29035"/>
        <label>2</label>
    </ligand>
</feature>
<evidence type="ECO:0000256" key="6">
    <source>
        <dbReference type="ARBA" id="ARBA00023152"/>
    </source>
</evidence>
<dbReference type="Pfam" id="PF01676">
    <property type="entry name" value="Metalloenzyme"/>
    <property type="match status" value="1"/>
</dbReference>
<feature type="binding site" evidence="9 12">
    <location>
        <begin position="261"/>
        <end position="264"/>
    </location>
    <ligand>
        <name>substrate</name>
    </ligand>
</feature>
<keyword evidence="17" id="KW-1185">Reference proteome</keyword>
<dbReference type="InterPro" id="IPR017850">
    <property type="entry name" value="Alkaline_phosphatase_core_sf"/>
</dbReference>
<keyword evidence="8 9" id="KW-0413">Isomerase</keyword>
<dbReference type="EC" id="5.4.2.12" evidence="9 10"/>
<feature type="binding site" evidence="9 13">
    <location>
        <position position="416"/>
    </location>
    <ligand>
        <name>Mn(2+)</name>
        <dbReference type="ChEBI" id="CHEBI:29035"/>
        <label>1</label>
    </ligand>
</feature>
<dbReference type="OrthoDB" id="9800863at2"/>
<evidence type="ECO:0000256" key="12">
    <source>
        <dbReference type="PIRSR" id="PIRSR001492-2"/>
    </source>
</evidence>
<evidence type="ECO:0000259" key="15">
    <source>
        <dbReference type="Pfam" id="PF06415"/>
    </source>
</evidence>
<gene>
    <name evidence="9" type="primary">gpmI</name>
    <name evidence="16" type="ORF">SAMN06269250_2691</name>
</gene>
<feature type="active site" description="Phosphoserine intermediate" evidence="9 11">
    <location>
        <position position="61"/>
    </location>
</feature>
<dbReference type="PANTHER" id="PTHR31637:SF0">
    <property type="entry name" value="2,3-BISPHOSPHOGLYCERATE-INDEPENDENT PHOSPHOGLYCERATE MUTASE"/>
    <property type="match status" value="1"/>
</dbReference>
<dbReference type="FunFam" id="3.40.1450.10:FF:000002">
    <property type="entry name" value="2,3-bisphosphoglycerate-independent phosphoglycerate mutase"/>
    <property type="match status" value="1"/>
</dbReference>
<keyword evidence="5 9" id="KW-0479">Metal-binding</keyword>
<dbReference type="InterPro" id="IPR006124">
    <property type="entry name" value="Metalloenzyme"/>
</dbReference>
<dbReference type="AlphaFoldDB" id="A0A286FZN0"/>
<feature type="domain" description="BPG-independent PGAM N-terminal" evidence="15">
    <location>
        <begin position="81"/>
        <end position="296"/>
    </location>
</feature>
<dbReference type="InterPro" id="IPR011258">
    <property type="entry name" value="BPG-indep_PGM_N"/>
</dbReference>
<feature type="binding site" evidence="9 13">
    <location>
        <position position="475"/>
    </location>
    <ligand>
        <name>Mn(2+)</name>
        <dbReference type="ChEBI" id="CHEBI:29035"/>
        <label>1</label>
    </ligand>
</feature>
<keyword evidence="6 9" id="KW-0324">Glycolysis</keyword>
<dbReference type="SUPFAM" id="SSF64158">
    <property type="entry name" value="2,3-Bisphosphoglycerate-independent phosphoglycerate mutase, substrate-binding domain"/>
    <property type="match status" value="1"/>
</dbReference>
<evidence type="ECO:0000256" key="4">
    <source>
        <dbReference type="ARBA" id="ARBA00008819"/>
    </source>
</evidence>
<dbReference type="UniPathway" id="UPA00109">
    <property type="reaction ID" value="UER00186"/>
</dbReference>